<dbReference type="OrthoDB" id="3698546at2"/>
<dbReference type="RefSeq" id="WP_020116160.1">
    <property type="nucleotide sequence ID" value="NZ_CP107755.1"/>
</dbReference>
<sequence>MGLTVRVERRIAEDFPGREGEVVGDLLTELVNHLTDRGDQEDKERIAAATLLCGQGRVDRLLDAVQLAKEDWRDVLVGAGLAEAGWRERLEADFGPAVASG</sequence>
<reference evidence="1 3" key="1">
    <citation type="submission" date="2015-10" db="EMBL/GenBank/DDBJ databases">
        <title>Draft genome sequence of Streptomyces pseudovenezuelae DSM 40212, type strain for the species Streptomyces pseudovenezuelae.</title>
        <authorList>
            <person name="Ruckert C."/>
            <person name="Winkler A."/>
            <person name="Kalinowski J."/>
            <person name="Kampfer P."/>
            <person name="Glaeser S."/>
        </authorList>
    </citation>
    <scope>NUCLEOTIDE SEQUENCE [LARGE SCALE GENOMIC DNA]</scope>
    <source>
        <strain evidence="1 3">DSM 40212</strain>
    </source>
</reference>
<accession>A0A101ND98</accession>
<dbReference type="GeneID" id="95701082"/>
<dbReference type="Proteomes" id="UP001432168">
    <property type="component" value="Chromosome"/>
</dbReference>
<protein>
    <submittedName>
        <fullName evidence="1">Uncharacterized protein</fullName>
    </submittedName>
</protein>
<evidence type="ECO:0000313" key="1">
    <source>
        <dbReference type="EMBL" id="KUM90887.1"/>
    </source>
</evidence>
<name>A0A101ND98_9ACTN</name>
<reference evidence="2" key="2">
    <citation type="submission" date="2022-10" db="EMBL/GenBank/DDBJ databases">
        <title>The complete genomes of actinobacterial strains from the NBC collection.</title>
        <authorList>
            <person name="Joergensen T.S."/>
            <person name="Alvarez Arevalo M."/>
            <person name="Sterndorff E.B."/>
            <person name="Faurdal D."/>
            <person name="Vuksanovic O."/>
            <person name="Mourched A.-S."/>
            <person name="Charusanti P."/>
            <person name="Shaw S."/>
            <person name="Blin K."/>
            <person name="Weber T."/>
        </authorList>
    </citation>
    <scope>NUCLEOTIDE SEQUENCE</scope>
    <source>
        <strain evidence="2">NBC_00686</strain>
    </source>
</reference>
<dbReference type="AlphaFoldDB" id="A0A101ND98"/>
<dbReference type="Proteomes" id="UP000053039">
    <property type="component" value="Unassembled WGS sequence"/>
</dbReference>
<organism evidence="1 3">
    <name type="scientific">Streptomyces pseudovenezuelae</name>
    <dbReference type="NCBI Taxonomy" id="67350"/>
    <lineage>
        <taxon>Bacteria</taxon>
        <taxon>Bacillati</taxon>
        <taxon>Actinomycetota</taxon>
        <taxon>Actinomycetes</taxon>
        <taxon>Kitasatosporales</taxon>
        <taxon>Streptomycetaceae</taxon>
        <taxon>Streptomyces</taxon>
        <taxon>Streptomyces aurantiacus group</taxon>
    </lineage>
</organism>
<evidence type="ECO:0000313" key="4">
    <source>
        <dbReference type="Proteomes" id="UP001432168"/>
    </source>
</evidence>
<dbReference type="EMBL" id="CP109011">
    <property type="protein sequence ID" value="WUT43432.1"/>
    <property type="molecule type" value="Genomic_DNA"/>
</dbReference>
<evidence type="ECO:0000313" key="2">
    <source>
        <dbReference type="EMBL" id="WUT43432.1"/>
    </source>
</evidence>
<keyword evidence="4" id="KW-1185">Reference proteome</keyword>
<proteinExistence type="predicted"/>
<gene>
    <name evidence="1" type="ORF">AQI94_03640</name>
    <name evidence="2" type="ORF">OG929_14460</name>
</gene>
<evidence type="ECO:0000313" key="3">
    <source>
        <dbReference type="Proteomes" id="UP000053039"/>
    </source>
</evidence>
<dbReference type="EMBL" id="LMWM01000003">
    <property type="protein sequence ID" value="KUM90887.1"/>
    <property type="molecule type" value="Genomic_DNA"/>
</dbReference>